<gene>
    <name evidence="2" type="ORF">BMF94_5269</name>
</gene>
<sequence length="269" mass="29859">MDALGAPQFRKITFRGPPGLYRWTLRVRLDASLTLKLNLVPPIGVVVKQADLAALENKMIYTEWPTAVLRRLVHHILTSKTLRKSLKMMPDDVFGLYEVIKDSITNQGLQAASISRVKDGRTFLLLHDLKDIGLGTTKATLSKNPGQGLYELARQAAVLENRPPPVYISATAPYPVYDSDGRLIRARLREALTGGTAASPGENSGWAVWQRFERITRTGMTEEEKQKLAEEKAKRAKSVKEAQERKKAARKAAPKAIRGDADESEISDS</sequence>
<evidence type="ECO:0000313" key="2">
    <source>
        <dbReference type="EMBL" id="POY71677.1"/>
    </source>
</evidence>
<dbReference type="EMBL" id="PJQD01000074">
    <property type="protein sequence ID" value="POY71677.1"/>
    <property type="molecule type" value="Genomic_DNA"/>
</dbReference>
<name>A0A2S5B4H9_9BASI</name>
<reference evidence="2 3" key="1">
    <citation type="journal article" date="2018" name="Front. Microbiol.">
        <title>Prospects for Fungal Bioremediation of Acidic Radioactive Waste Sites: Characterization and Genome Sequence of Rhodotorula taiwanensis MD1149.</title>
        <authorList>
            <person name="Tkavc R."/>
            <person name="Matrosova V.Y."/>
            <person name="Grichenko O.E."/>
            <person name="Gostincar C."/>
            <person name="Volpe R.P."/>
            <person name="Klimenkova P."/>
            <person name="Gaidamakova E.K."/>
            <person name="Zhou C.E."/>
            <person name="Stewart B.J."/>
            <person name="Lyman M.G."/>
            <person name="Malfatti S.A."/>
            <person name="Rubinfeld B."/>
            <person name="Courtot M."/>
            <person name="Singh J."/>
            <person name="Dalgard C.L."/>
            <person name="Hamilton T."/>
            <person name="Frey K.G."/>
            <person name="Gunde-Cimerman N."/>
            <person name="Dugan L."/>
            <person name="Daly M.J."/>
        </authorList>
    </citation>
    <scope>NUCLEOTIDE SEQUENCE [LARGE SCALE GENOMIC DNA]</scope>
    <source>
        <strain evidence="2 3">MD1149</strain>
    </source>
</reference>
<accession>A0A2S5B4H9</accession>
<protein>
    <submittedName>
        <fullName evidence="2">Uncharacterized protein</fullName>
    </submittedName>
</protein>
<keyword evidence="3" id="KW-1185">Reference proteome</keyword>
<feature type="region of interest" description="Disordered" evidence="1">
    <location>
        <begin position="220"/>
        <end position="269"/>
    </location>
</feature>
<evidence type="ECO:0000256" key="1">
    <source>
        <dbReference type="SAM" id="MobiDB-lite"/>
    </source>
</evidence>
<organism evidence="2 3">
    <name type="scientific">Rhodotorula taiwanensis</name>
    <dbReference type="NCBI Taxonomy" id="741276"/>
    <lineage>
        <taxon>Eukaryota</taxon>
        <taxon>Fungi</taxon>
        <taxon>Dikarya</taxon>
        <taxon>Basidiomycota</taxon>
        <taxon>Pucciniomycotina</taxon>
        <taxon>Microbotryomycetes</taxon>
        <taxon>Sporidiobolales</taxon>
        <taxon>Sporidiobolaceae</taxon>
        <taxon>Rhodotorula</taxon>
    </lineage>
</organism>
<comment type="caution">
    <text evidence="2">The sequence shown here is derived from an EMBL/GenBank/DDBJ whole genome shotgun (WGS) entry which is preliminary data.</text>
</comment>
<feature type="compositionally biased region" description="Basic and acidic residues" evidence="1">
    <location>
        <begin position="220"/>
        <end position="246"/>
    </location>
</feature>
<proteinExistence type="predicted"/>
<dbReference type="Proteomes" id="UP000237144">
    <property type="component" value="Unassembled WGS sequence"/>
</dbReference>
<dbReference type="AlphaFoldDB" id="A0A2S5B4H9"/>
<evidence type="ECO:0000313" key="3">
    <source>
        <dbReference type="Proteomes" id="UP000237144"/>
    </source>
</evidence>